<dbReference type="NCBIfam" id="TIGR01590">
    <property type="entry name" value="yir-bir-cir_Pla"/>
    <property type="match status" value="1"/>
</dbReference>
<evidence type="ECO:0000256" key="1">
    <source>
        <dbReference type="SAM" id="Phobius"/>
    </source>
</evidence>
<sequence>MSKQMCKTIQYVNVNITFDPQSQNYKLNGGGLDEYCPSKKGDGTGQCNNNDQRVSSAFIGLLNLLNGNNDEENIERGKLAEYAVLWLSYKLNQKTENGDIKLNDFYTKNIKTNTNYNMKINSDNDNMIDKDLIDNKIKSINMYIKDISNFYEAFEVLCKMYNTCNEKNKDCPTCSKNAKEFVEKFETLNDASDHKKSAPYSQILLTLSNDYHNLKNYCAQNCSECSDVPSLPDIKISQNHIESSLQTSEVTSSSSLIASKLIPGLLIFSAIPVFLGIAYKTILKRKDKKNKEENESLYMIRRSDYSRNSNND</sequence>
<proteinExistence type="predicted"/>
<dbReference type="InterPro" id="IPR006477">
    <property type="entry name" value="Yir_bir_cir"/>
</dbReference>
<dbReference type="Proteomes" id="UP000515308">
    <property type="component" value="Chromosome PVLDE_13"/>
</dbReference>
<organism evidence="2 3">
    <name type="scientific">Plasmodium vinckei lentum</name>
    <dbReference type="NCBI Taxonomy" id="138297"/>
    <lineage>
        <taxon>Eukaryota</taxon>
        <taxon>Sar</taxon>
        <taxon>Alveolata</taxon>
        <taxon>Apicomplexa</taxon>
        <taxon>Aconoidasida</taxon>
        <taxon>Haemosporida</taxon>
        <taxon>Plasmodiidae</taxon>
        <taxon>Plasmodium</taxon>
        <taxon>Plasmodium (Vinckeia)</taxon>
    </lineage>
</organism>
<keyword evidence="1" id="KW-1133">Transmembrane helix</keyword>
<keyword evidence="1" id="KW-0812">Transmembrane</keyword>
<dbReference type="AlphaFoldDB" id="A0A6V7SLT0"/>
<dbReference type="Pfam" id="PF06022">
    <property type="entry name" value="Cir_Bir_Yir"/>
    <property type="match status" value="1"/>
</dbReference>
<evidence type="ECO:0000313" key="3">
    <source>
        <dbReference type="Proteomes" id="UP000515308"/>
    </source>
</evidence>
<dbReference type="EMBL" id="LR865375">
    <property type="protein sequence ID" value="CAD2099582.1"/>
    <property type="molecule type" value="Genomic_DNA"/>
</dbReference>
<feature type="transmembrane region" description="Helical" evidence="1">
    <location>
        <begin position="261"/>
        <end position="279"/>
    </location>
</feature>
<reference evidence="2 3" key="1">
    <citation type="submission" date="2020-08" db="EMBL/GenBank/DDBJ databases">
        <authorList>
            <person name="Ramaprasad A."/>
        </authorList>
    </citation>
    <scope>NUCLEOTIDE SEQUENCE [LARGE SCALE GENOMIC DNA]</scope>
</reference>
<dbReference type="VEuPathDB" id="PlasmoDB:PVLDE_1300170"/>
<protein>
    <submittedName>
        <fullName evidence="2">PIR protein CIR protein</fullName>
    </submittedName>
</protein>
<keyword evidence="1" id="KW-0472">Membrane</keyword>
<gene>
    <name evidence="2" type="ORF">PVLDE_1300170</name>
</gene>
<evidence type="ECO:0000313" key="2">
    <source>
        <dbReference type="EMBL" id="CAD2099582.1"/>
    </source>
</evidence>
<accession>A0A6V7SLT0</accession>
<name>A0A6V7SLT0_PLAVN</name>